<dbReference type="InterPro" id="IPR014721">
    <property type="entry name" value="Ribsml_uS5_D2-typ_fold_subgr"/>
</dbReference>
<dbReference type="GO" id="GO:0000049">
    <property type="term" value="F:tRNA binding"/>
    <property type="evidence" value="ECO:0007669"/>
    <property type="project" value="UniProtKB-UniRule"/>
</dbReference>
<dbReference type="GO" id="GO:0030677">
    <property type="term" value="C:ribonuclease P complex"/>
    <property type="evidence" value="ECO:0007669"/>
    <property type="project" value="TreeGrafter"/>
</dbReference>
<sequence length="122" mass="14435">MTSYEFPRQSRLLNAEDFRRVFDNVQIKAGNQHFLLLTVSNSLDHPRIGFVFSKKNIKLAVRRNKLKRLFRESFRLNCSRLPAVDIVILARKGVNDVDLTTFNKESDRLWKKLIKRHQEHAN</sequence>
<dbReference type="RefSeq" id="WP_087464267.1">
    <property type="nucleotide sequence ID" value="NZ_CP021425.1"/>
</dbReference>
<keyword evidence="4 6" id="KW-0378">Hydrolase</keyword>
<comment type="function">
    <text evidence="6">RNaseP catalyzes the removal of the 5'-leader sequence from pre-tRNA to produce the mature 5'-terminus. It can also cleave other RNA substrates such as 4.5S RNA. The protein component plays an auxiliary but essential role in vivo by binding to the 5'-leader sequence and broadening the substrate specificity of the ribozyme.</text>
</comment>
<gene>
    <name evidence="6 8" type="primary">rnpA</name>
    <name evidence="8" type="ORF">OLMES_5632</name>
</gene>
<dbReference type="AlphaFoldDB" id="A0A1Y0IGI0"/>
<name>A0A1Y0IGI0_9GAMM</name>
<keyword evidence="3 6" id="KW-0255">Endonuclease</keyword>
<dbReference type="PANTHER" id="PTHR33992:SF1">
    <property type="entry name" value="RIBONUCLEASE P PROTEIN COMPONENT"/>
    <property type="match status" value="1"/>
</dbReference>
<proteinExistence type="inferred from homology"/>
<comment type="subunit">
    <text evidence="6">Consists of a catalytic RNA component (M1 or rnpB) and a protein subunit.</text>
</comment>
<dbReference type="EMBL" id="CP021425">
    <property type="protein sequence ID" value="ARU59611.1"/>
    <property type="molecule type" value="Genomic_DNA"/>
</dbReference>
<dbReference type="KEGG" id="ome:OLMES_5632"/>
<evidence type="ECO:0000256" key="6">
    <source>
        <dbReference type="HAMAP-Rule" id="MF_00227"/>
    </source>
</evidence>
<dbReference type="GO" id="GO:0004526">
    <property type="term" value="F:ribonuclease P activity"/>
    <property type="evidence" value="ECO:0007669"/>
    <property type="project" value="UniProtKB-UniRule"/>
</dbReference>
<evidence type="ECO:0000256" key="5">
    <source>
        <dbReference type="ARBA" id="ARBA00022884"/>
    </source>
</evidence>
<keyword evidence="1 6" id="KW-0819">tRNA processing</keyword>
<comment type="similarity">
    <text evidence="6">Belongs to the RnpA family.</text>
</comment>
<evidence type="ECO:0000313" key="8">
    <source>
        <dbReference type="EMBL" id="ARU59611.1"/>
    </source>
</evidence>
<evidence type="ECO:0000256" key="2">
    <source>
        <dbReference type="ARBA" id="ARBA00022722"/>
    </source>
</evidence>
<keyword evidence="9" id="KW-1185">Reference proteome</keyword>
<evidence type="ECO:0000256" key="4">
    <source>
        <dbReference type="ARBA" id="ARBA00022801"/>
    </source>
</evidence>
<dbReference type="Gene3D" id="3.30.230.10">
    <property type="match status" value="1"/>
</dbReference>
<dbReference type="GO" id="GO:0001682">
    <property type="term" value="P:tRNA 5'-leader removal"/>
    <property type="evidence" value="ECO:0007669"/>
    <property type="project" value="UniProtKB-UniRule"/>
</dbReference>
<keyword evidence="5 6" id="KW-0694">RNA-binding</keyword>
<dbReference type="OrthoDB" id="9796422at2"/>
<evidence type="ECO:0000256" key="7">
    <source>
        <dbReference type="NCBIfam" id="TIGR00188"/>
    </source>
</evidence>
<comment type="catalytic activity">
    <reaction evidence="6">
        <text>Endonucleolytic cleavage of RNA, removing 5'-extranucleotides from tRNA precursor.</text>
        <dbReference type="EC" id="3.1.26.5"/>
    </reaction>
</comment>
<dbReference type="HAMAP" id="MF_00227">
    <property type="entry name" value="RNase_P"/>
    <property type="match status" value="1"/>
</dbReference>
<dbReference type="Proteomes" id="UP000196027">
    <property type="component" value="Chromosome"/>
</dbReference>
<evidence type="ECO:0000256" key="1">
    <source>
        <dbReference type="ARBA" id="ARBA00022694"/>
    </source>
</evidence>
<dbReference type="GO" id="GO:0042781">
    <property type="term" value="F:3'-tRNA processing endoribonuclease activity"/>
    <property type="evidence" value="ECO:0007669"/>
    <property type="project" value="TreeGrafter"/>
</dbReference>
<dbReference type="NCBIfam" id="TIGR00188">
    <property type="entry name" value="rnpA"/>
    <property type="match status" value="1"/>
</dbReference>
<dbReference type="InterPro" id="IPR020568">
    <property type="entry name" value="Ribosomal_Su5_D2-typ_SF"/>
</dbReference>
<dbReference type="SUPFAM" id="SSF54211">
    <property type="entry name" value="Ribosomal protein S5 domain 2-like"/>
    <property type="match status" value="1"/>
</dbReference>
<evidence type="ECO:0000313" key="9">
    <source>
        <dbReference type="Proteomes" id="UP000196027"/>
    </source>
</evidence>
<organism evidence="8 9">
    <name type="scientific">Oleiphilus messinensis</name>
    <dbReference type="NCBI Taxonomy" id="141451"/>
    <lineage>
        <taxon>Bacteria</taxon>
        <taxon>Pseudomonadati</taxon>
        <taxon>Pseudomonadota</taxon>
        <taxon>Gammaproteobacteria</taxon>
        <taxon>Oceanospirillales</taxon>
        <taxon>Oleiphilaceae</taxon>
        <taxon>Oleiphilus</taxon>
    </lineage>
</organism>
<protein>
    <recommendedName>
        <fullName evidence="6 7">Ribonuclease P protein component</fullName>
        <shortName evidence="6">RNase P protein</shortName>
        <shortName evidence="6">RNaseP protein</shortName>
        <ecNumber evidence="6 7">3.1.26.5</ecNumber>
    </recommendedName>
    <alternativeName>
        <fullName evidence="6">Protein C5</fullName>
    </alternativeName>
</protein>
<dbReference type="EC" id="3.1.26.5" evidence="6 7"/>
<keyword evidence="2 6" id="KW-0540">Nuclease</keyword>
<accession>A0A1Y0IGI0</accession>
<evidence type="ECO:0000256" key="3">
    <source>
        <dbReference type="ARBA" id="ARBA00022759"/>
    </source>
</evidence>
<reference evidence="8 9" key="1">
    <citation type="submission" date="2017-05" db="EMBL/GenBank/DDBJ databases">
        <title>Genomic insights into alkan degradation activity of Oleiphilus messinensis.</title>
        <authorList>
            <person name="Kozyavkin S.A."/>
            <person name="Slesarev A.I."/>
            <person name="Golyshin P.N."/>
            <person name="Korzhenkov A."/>
            <person name="Golyshina O.N."/>
            <person name="Toshchakov S.V."/>
        </authorList>
    </citation>
    <scope>NUCLEOTIDE SEQUENCE [LARGE SCALE GENOMIC DNA]</scope>
    <source>
        <strain evidence="8 9">ME102</strain>
    </source>
</reference>
<dbReference type="PANTHER" id="PTHR33992">
    <property type="entry name" value="RIBONUCLEASE P PROTEIN COMPONENT"/>
    <property type="match status" value="1"/>
</dbReference>
<dbReference type="InterPro" id="IPR000100">
    <property type="entry name" value="RNase_P"/>
</dbReference>
<dbReference type="Pfam" id="PF00825">
    <property type="entry name" value="Ribonuclease_P"/>
    <property type="match status" value="1"/>
</dbReference>